<dbReference type="OrthoDB" id="95460at2"/>
<evidence type="ECO:0000313" key="2">
    <source>
        <dbReference type="EMBL" id="SMG52926.1"/>
    </source>
</evidence>
<dbReference type="EMBL" id="FXAZ01000005">
    <property type="protein sequence ID" value="SMG52926.1"/>
    <property type="molecule type" value="Genomic_DNA"/>
</dbReference>
<dbReference type="GO" id="GO:0016740">
    <property type="term" value="F:transferase activity"/>
    <property type="evidence" value="ECO:0007669"/>
    <property type="project" value="UniProtKB-KW"/>
</dbReference>
<reference evidence="2 3" key="1">
    <citation type="submission" date="2017-04" db="EMBL/GenBank/DDBJ databases">
        <authorList>
            <person name="Afonso C.L."/>
            <person name="Miller P.J."/>
            <person name="Scott M.A."/>
            <person name="Spackman E."/>
            <person name="Goraichik I."/>
            <person name="Dimitrov K.M."/>
            <person name="Suarez D.L."/>
            <person name="Swayne D.E."/>
        </authorList>
    </citation>
    <scope>NUCLEOTIDE SEQUENCE [LARGE SCALE GENOMIC DNA]</scope>
    <source>
        <strain evidence="2 3">11</strain>
    </source>
</reference>
<name>A0A1X7LGC1_9BACL</name>
<evidence type="ECO:0000259" key="1">
    <source>
        <dbReference type="PROSITE" id="PS51094"/>
    </source>
</evidence>
<evidence type="ECO:0000313" key="3">
    <source>
        <dbReference type="Proteomes" id="UP000193834"/>
    </source>
</evidence>
<keyword evidence="2" id="KW-0670">Pyruvate</keyword>
<feature type="domain" description="PTS EIIA type-2" evidence="1">
    <location>
        <begin position="5"/>
        <end position="69"/>
    </location>
</feature>
<organism evidence="2 3">
    <name type="scientific">Paenibacillus aquistagni</name>
    <dbReference type="NCBI Taxonomy" id="1852522"/>
    <lineage>
        <taxon>Bacteria</taxon>
        <taxon>Bacillati</taxon>
        <taxon>Bacillota</taxon>
        <taxon>Bacilli</taxon>
        <taxon>Bacillales</taxon>
        <taxon>Paenibacillaceae</taxon>
        <taxon>Paenibacillus</taxon>
    </lineage>
</organism>
<dbReference type="PANTHER" id="PTHR47738">
    <property type="entry name" value="PTS SYSTEM FRUCTOSE-LIKE EIIA COMPONENT-RELATED"/>
    <property type="match status" value="1"/>
</dbReference>
<dbReference type="InterPro" id="IPR051541">
    <property type="entry name" value="PTS_SugarTrans_NitroReg"/>
</dbReference>
<dbReference type="SUPFAM" id="SSF55804">
    <property type="entry name" value="Phoshotransferase/anion transport protein"/>
    <property type="match status" value="1"/>
</dbReference>
<dbReference type="STRING" id="1852522.SAMN06295960_3420"/>
<keyword evidence="2" id="KW-0808">Transferase</keyword>
<accession>A0A1X7LGC1</accession>
<gene>
    <name evidence="2" type="ORF">SAMN06295960_3420</name>
</gene>
<dbReference type="Proteomes" id="UP000193834">
    <property type="component" value="Unassembled WGS sequence"/>
</dbReference>
<dbReference type="InterPro" id="IPR016152">
    <property type="entry name" value="PTrfase/Anion_transptr"/>
</dbReference>
<dbReference type="InterPro" id="IPR002178">
    <property type="entry name" value="PTS_EIIA_type-2_dom"/>
</dbReference>
<dbReference type="PANTHER" id="PTHR47738:SF2">
    <property type="entry name" value="PTS SYSTEM FRUCTOSE-LIKE EIIA COMPONENT"/>
    <property type="match status" value="1"/>
</dbReference>
<dbReference type="Pfam" id="PF00359">
    <property type="entry name" value="PTS_EIIA_2"/>
    <property type="match status" value="1"/>
</dbReference>
<proteinExistence type="predicted"/>
<protein>
    <submittedName>
        <fullName evidence="2">Phosphoenolpyruvate-dependent sugar phosphotransferase system, EIIA 2</fullName>
    </submittedName>
</protein>
<sequence length="69" mass="7453">MRITDLLKQDTAILDLQAQGKEAVIDELIAKLNEGGRLADSQAFREAIMLRESHSTTGLGDGVAIPRCS</sequence>
<dbReference type="AlphaFoldDB" id="A0A1X7LGC1"/>
<keyword evidence="3" id="KW-1185">Reference proteome</keyword>
<dbReference type="PROSITE" id="PS51094">
    <property type="entry name" value="PTS_EIIA_TYPE_2"/>
    <property type="match status" value="1"/>
</dbReference>
<dbReference type="Gene3D" id="3.40.930.10">
    <property type="entry name" value="Mannitol-specific EII, Chain A"/>
    <property type="match status" value="1"/>
</dbReference>